<dbReference type="Pfam" id="PF00876">
    <property type="entry name" value="Innexin"/>
    <property type="match status" value="1"/>
</dbReference>
<dbReference type="Proteomes" id="UP000784294">
    <property type="component" value="Unassembled WGS sequence"/>
</dbReference>
<comment type="caution">
    <text evidence="9">The sequence shown here is derived from an EMBL/GenBank/DDBJ whole genome shotgun (WGS) entry which is preliminary data.</text>
</comment>
<keyword evidence="2" id="KW-0813">Transport</keyword>
<evidence type="ECO:0000256" key="4">
    <source>
        <dbReference type="ARBA" id="ARBA00022692"/>
    </source>
</evidence>
<proteinExistence type="predicted"/>
<name>A0A448WC78_9PLAT</name>
<evidence type="ECO:0000313" key="9">
    <source>
        <dbReference type="EMBL" id="VEL08219.1"/>
    </source>
</evidence>
<keyword evidence="10" id="KW-1185">Reference proteome</keyword>
<accession>A0A448WC78</accession>
<evidence type="ECO:0000256" key="8">
    <source>
        <dbReference type="ARBA" id="ARBA00023303"/>
    </source>
</evidence>
<dbReference type="GO" id="GO:0034220">
    <property type="term" value="P:monoatomic ion transmembrane transport"/>
    <property type="evidence" value="ECO:0007669"/>
    <property type="project" value="UniProtKB-KW"/>
</dbReference>
<evidence type="ECO:0000256" key="1">
    <source>
        <dbReference type="ARBA" id="ARBA00004651"/>
    </source>
</evidence>
<dbReference type="PANTHER" id="PTHR11893:SF36">
    <property type="entry name" value="INNEXIN-5"/>
    <property type="match status" value="1"/>
</dbReference>
<dbReference type="EMBL" id="CAAALY010003431">
    <property type="protein sequence ID" value="VEL08219.1"/>
    <property type="molecule type" value="Genomic_DNA"/>
</dbReference>
<evidence type="ECO:0000256" key="7">
    <source>
        <dbReference type="ARBA" id="ARBA00023136"/>
    </source>
</evidence>
<evidence type="ECO:0000256" key="3">
    <source>
        <dbReference type="ARBA" id="ARBA00022475"/>
    </source>
</evidence>
<protein>
    <recommendedName>
        <fullName evidence="11">Innexin</fullName>
    </recommendedName>
</protein>
<keyword evidence="7" id="KW-0472">Membrane</keyword>
<dbReference type="GO" id="GO:0005886">
    <property type="term" value="C:plasma membrane"/>
    <property type="evidence" value="ECO:0007669"/>
    <property type="project" value="UniProtKB-SubCell"/>
</dbReference>
<evidence type="ECO:0008006" key="11">
    <source>
        <dbReference type="Google" id="ProtNLM"/>
    </source>
</evidence>
<dbReference type="AlphaFoldDB" id="A0A448WC78"/>
<keyword evidence="4" id="KW-0812">Transmembrane</keyword>
<dbReference type="GO" id="GO:0005243">
    <property type="term" value="F:gap junction channel activity"/>
    <property type="evidence" value="ECO:0007669"/>
    <property type="project" value="TreeGrafter"/>
</dbReference>
<keyword evidence="8" id="KW-0407">Ion channel</keyword>
<evidence type="ECO:0000256" key="2">
    <source>
        <dbReference type="ARBA" id="ARBA00022448"/>
    </source>
</evidence>
<dbReference type="PANTHER" id="PTHR11893">
    <property type="entry name" value="INNEXIN"/>
    <property type="match status" value="1"/>
</dbReference>
<evidence type="ECO:0000313" key="10">
    <source>
        <dbReference type="Proteomes" id="UP000784294"/>
    </source>
</evidence>
<evidence type="ECO:0000256" key="5">
    <source>
        <dbReference type="ARBA" id="ARBA00022989"/>
    </source>
</evidence>
<reference evidence="9" key="1">
    <citation type="submission" date="2018-11" db="EMBL/GenBank/DDBJ databases">
        <authorList>
            <consortium name="Pathogen Informatics"/>
        </authorList>
    </citation>
    <scope>NUCLEOTIDE SEQUENCE</scope>
</reference>
<evidence type="ECO:0000256" key="6">
    <source>
        <dbReference type="ARBA" id="ARBA00023065"/>
    </source>
</evidence>
<organism evidence="9 10">
    <name type="scientific">Protopolystoma xenopodis</name>
    <dbReference type="NCBI Taxonomy" id="117903"/>
    <lineage>
        <taxon>Eukaryota</taxon>
        <taxon>Metazoa</taxon>
        <taxon>Spiralia</taxon>
        <taxon>Lophotrochozoa</taxon>
        <taxon>Platyhelminthes</taxon>
        <taxon>Monogenea</taxon>
        <taxon>Polyopisthocotylea</taxon>
        <taxon>Polystomatidea</taxon>
        <taxon>Polystomatidae</taxon>
        <taxon>Protopolystoma</taxon>
    </lineage>
</organism>
<dbReference type="GO" id="GO:0005921">
    <property type="term" value="C:gap junction"/>
    <property type="evidence" value="ECO:0007669"/>
    <property type="project" value="TreeGrafter"/>
</dbReference>
<keyword evidence="5" id="KW-1133">Transmembrane helix</keyword>
<keyword evidence="6" id="KW-0406">Ion transport</keyword>
<comment type="subcellular location">
    <subcellularLocation>
        <location evidence="1">Cell membrane</location>
        <topology evidence="1">Multi-pass membrane protein</topology>
    </subcellularLocation>
</comment>
<keyword evidence="3" id="KW-1003">Cell membrane</keyword>
<dbReference type="InterPro" id="IPR000990">
    <property type="entry name" value="Innexin"/>
</dbReference>
<gene>
    <name evidence="9" type="ORF">PXEA_LOCUS1659</name>
</gene>
<sequence>MQCPRDREATLAHITRLFSCFFNRLPRQHCSSDALADTHLRPTSLAHRPEGRMLQSALEFQEAPVFRSHKGCSLTRLYLLVQTVQILTSATQLLLIWRLFGTPILHSLPWQHQRLQLFTRLRDPDAWPGNFSFIQDTKSIASQSESSWSTSPPRWPHVAWCLFDTRPSGEAAFSKHRRFVQCVLPGNLANEFIFGLISVWHIIQMGIGLARFSSYLWLINSKTRRLSLASNLLQPQMEDPQLQLQGSPSRLAASPWLLEWFTEHYLSRDGILLIRLLWREAGRWASRLICSNLWCEFARELEKWELMVPNFRNRLNGISVQSPPVYACQTNQEAWTSEGLYDEV</sequence>